<gene>
    <name evidence="1" type="ORF">METZ01_LOCUS338395</name>
</gene>
<feature type="non-terminal residue" evidence="1">
    <location>
        <position position="46"/>
    </location>
</feature>
<evidence type="ECO:0000313" key="1">
    <source>
        <dbReference type="EMBL" id="SVC85541.1"/>
    </source>
</evidence>
<reference evidence="1" key="1">
    <citation type="submission" date="2018-05" db="EMBL/GenBank/DDBJ databases">
        <authorList>
            <person name="Lanie J.A."/>
            <person name="Ng W.-L."/>
            <person name="Kazmierczak K.M."/>
            <person name="Andrzejewski T.M."/>
            <person name="Davidsen T.M."/>
            <person name="Wayne K.J."/>
            <person name="Tettelin H."/>
            <person name="Glass J.I."/>
            <person name="Rusch D."/>
            <person name="Podicherti R."/>
            <person name="Tsui H.-C.T."/>
            <person name="Winkler M.E."/>
        </authorList>
    </citation>
    <scope>NUCLEOTIDE SEQUENCE</scope>
</reference>
<accession>A0A382QMJ2</accession>
<proteinExistence type="predicted"/>
<protein>
    <submittedName>
        <fullName evidence="1">Uncharacterized protein</fullName>
    </submittedName>
</protein>
<sequence>MVVQSEKNAEVILIRASSVFSHGRASSALGSPPLGIAYLASYLRQK</sequence>
<organism evidence="1">
    <name type="scientific">marine metagenome</name>
    <dbReference type="NCBI Taxonomy" id="408172"/>
    <lineage>
        <taxon>unclassified sequences</taxon>
        <taxon>metagenomes</taxon>
        <taxon>ecological metagenomes</taxon>
    </lineage>
</organism>
<dbReference type="AlphaFoldDB" id="A0A382QMJ2"/>
<name>A0A382QMJ2_9ZZZZ</name>
<dbReference type="EMBL" id="UINC01114903">
    <property type="protein sequence ID" value="SVC85541.1"/>
    <property type="molecule type" value="Genomic_DNA"/>
</dbReference>